<dbReference type="InterPro" id="IPR015943">
    <property type="entry name" value="WD40/YVTN_repeat-like_dom_sf"/>
</dbReference>
<dbReference type="Gene3D" id="2.130.10.10">
    <property type="entry name" value="YVTN repeat-like/Quinoprotein amine dehydrogenase"/>
    <property type="match status" value="2"/>
</dbReference>
<accession>A0A4W5NQE4</accession>
<dbReference type="PANTHER" id="PTHR13720">
    <property type="entry name" value="WD-40 REPEAT PROTEIN"/>
    <property type="match status" value="1"/>
</dbReference>
<reference evidence="3" key="2">
    <citation type="submission" date="2025-08" db="UniProtKB">
        <authorList>
            <consortium name="Ensembl"/>
        </authorList>
    </citation>
    <scope>IDENTIFICATION</scope>
</reference>
<gene>
    <name evidence="3" type="primary">CFAP52</name>
</gene>
<evidence type="ECO:0000313" key="3">
    <source>
        <dbReference type="Ensembl" id="ENSHHUP00000054371.1"/>
    </source>
</evidence>
<evidence type="ECO:0000313" key="4">
    <source>
        <dbReference type="Proteomes" id="UP000314982"/>
    </source>
</evidence>
<dbReference type="GeneTree" id="ENSGT00940000157016"/>
<name>A0A4W5NQE4_9TELE</name>
<dbReference type="STRING" id="62062.ENSHHUP00000054371"/>
<dbReference type="Pfam" id="PF00400">
    <property type="entry name" value="WD40"/>
    <property type="match status" value="1"/>
</dbReference>
<reference evidence="4" key="1">
    <citation type="submission" date="2018-06" db="EMBL/GenBank/DDBJ databases">
        <title>Genome assembly of Danube salmon.</title>
        <authorList>
            <person name="Macqueen D.J."/>
            <person name="Gundappa M.K."/>
        </authorList>
    </citation>
    <scope>NUCLEOTIDE SEQUENCE [LARGE SCALE GENOMIC DNA]</scope>
</reference>
<dbReference type="Ensembl" id="ENSHHUT00000056258.1">
    <property type="protein sequence ID" value="ENSHHUP00000054371.1"/>
    <property type="gene ID" value="ENSHHUG00000032618.1"/>
</dbReference>
<proteinExistence type="predicted"/>
<reference evidence="3" key="3">
    <citation type="submission" date="2025-09" db="UniProtKB">
        <authorList>
            <consortium name="Ensembl"/>
        </authorList>
    </citation>
    <scope>IDENTIFICATION</scope>
</reference>
<sequence length="386" mass="43186">YPLGCNIILKSLTKKKQEFMHGHTNNVSCVTVSKSGKCVASWPGHLHGLQEEYMLPCRSTKPKWKDWPSPLNVKYPVTLGGQDDGREAICGSPASAHSGGHCLTLDTLLVWELNLPNRSTECQTGQLKTIVKYIWEGSFFYCDTSGDILKVNLKTKLLNGPWPIETEVQQGGSAGEDVTSIAPRGEGHQLFVGAHHLITTSHNMARLSSLPRSENDIWMWHTVTSKEVLHITVPNMTCIISAWNDGKICGFTPETGRLMMTVHNAHSMGVSNSHRYHQRLQEDCQWGGEGQKQQILYTLVRSVCYHPEEYQIITSDRQEDWLLEVYDGFGEVTDIGTGDSGSINSVKICFNNKYVISISVDGSILPWRYPHLPYYPGQNSPHPDSF</sequence>
<keyword evidence="4" id="KW-1185">Reference proteome</keyword>
<keyword evidence="1" id="KW-0853">WD repeat</keyword>
<dbReference type="SUPFAM" id="SSF50998">
    <property type="entry name" value="Quinoprotein alcohol dehydrogenase-like"/>
    <property type="match status" value="1"/>
</dbReference>
<dbReference type="InterPro" id="IPR011047">
    <property type="entry name" value="Quinoprotein_ADH-like_sf"/>
</dbReference>
<protein>
    <submittedName>
        <fullName evidence="3">Cilia and flagella associated protein 52</fullName>
    </submittedName>
</protein>
<evidence type="ECO:0000256" key="2">
    <source>
        <dbReference type="ARBA" id="ARBA00022737"/>
    </source>
</evidence>
<dbReference type="AlphaFoldDB" id="A0A4W5NQE4"/>
<organism evidence="3 4">
    <name type="scientific">Hucho hucho</name>
    <name type="common">huchen</name>
    <dbReference type="NCBI Taxonomy" id="62062"/>
    <lineage>
        <taxon>Eukaryota</taxon>
        <taxon>Metazoa</taxon>
        <taxon>Chordata</taxon>
        <taxon>Craniata</taxon>
        <taxon>Vertebrata</taxon>
        <taxon>Euteleostomi</taxon>
        <taxon>Actinopterygii</taxon>
        <taxon>Neopterygii</taxon>
        <taxon>Teleostei</taxon>
        <taxon>Protacanthopterygii</taxon>
        <taxon>Salmoniformes</taxon>
        <taxon>Salmonidae</taxon>
        <taxon>Salmoninae</taxon>
        <taxon>Hucho</taxon>
    </lineage>
</organism>
<dbReference type="InterPro" id="IPR001680">
    <property type="entry name" value="WD40_rpt"/>
</dbReference>
<keyword evidence="2" id="KW-0677">Repeat</keyword>
<dbReference type="InterPro" id="IPR050630">
    <property type="entry name" value="WD_repeat_EMAP"/>
</dbReference>
<evidence type="ECO:0000256" key="1">
    <source>
        <dbReference type="ARBA" id="ARBA00022574"/>
    </source>
</evidence>
<dbReference type="Proteomes" id="UP000314982">
    <property type="component" value="Unassembled WGS sequence"/>
</dbReference>
<dbReference type="PANTHER" id="PTHR13720:SF33">
    <property type="entry name" value="HELP DOMAIN-CONTAINING PROTEIN"/>
    <property type="match status" value="1"/>
</dbReference>